<gene>
    <name evidence="6" type="ORF">I6N98_05820</name>
</gene>
<dbReference type="PANTHER" id="PTHR30055">
    <property type="entry name" value="HTH-TYPE TRANSCRIPTIONAL REGULATOR RUTR"/>
    <property type="match status" value="1"/>
</dbReference>
<keyword evidence="1" id="KW-0805">Transcription regulation</keyword>
<reference evidence="6 7" key="1">
    <citation type="submission" date="2020-12" db="EMBL/GenBank/DDBJ databases">
        <authorList>
            <person name="Shan Y."/>
        </authorList>
    </citation>
    <scope>NUCLEOTIDE SEQUENCE [LARGE SCALE GENOMIC DNA]</scope>
    <source>
        <strain evidence="7">csc3.9</strain>
    </source>
</reference>
<evidence type="ECO:0000313" key="7">
    <source>
        <dbReference type="Proteomes" id="UP000596063"/>
    </source>
</evidence>
<organism evidence="6 7">
    <name type="scientific">Spongiibacter nanhainus</name>
    <dbReference type="NCBI Taxonomy" id="2794344"/>
    <lineage>
        <taxon>Bacteria</taxon>
        <taxon>Pseudomonadati</taxon>
        <taxon>Pseudomonadota</taxon>
        <taxon>Gammaproteobacteria</taxon>
        <taxon>Cellvibrionales</taxon>
        <taxon>Spongiibacteraceae</taxon>
        <taxon>Spongiibacter</taxon>
    </lineage>
</organism>
<evidence type="ECO:0000313" key="6">
    <source>
        <dbReference type="EMBL" id="QQD19371.1"/>
    </source>
</evidence>
<dbReference type="InterPro" id="IPR001647">
    <property type="entry name" value="HTH_TetR"/>
</dbReference>
<dbReference type="SUPFAM" id="SSF46689">
    <property type="entry name" value="Homeodomain-like"/>
    <property type="match status" value="1"/>
</dbReference>
<name>A0A7T4UR54_9GAMM</name>
<dbReference type="Gene3D" id="1.10.357.10">
    <property type="entry name" value="Tetracycline Repressor, domain 2"/>
    <property type="match status" value="1"/>
</dbReference>
<feature type="DNA-binding region" description="H-T-H motif" evidence="4">
    <location>
        <begin position="29"/>
        <end position="48"/>
    </location>
</feature>
<sequence>MTSPRTNTRERILEVAENLFAQQGFAATSVSEIAAEVGISSPGIYKHYANKLDIYEAVCAKLFAPLAEVTSQLQPTADFSETHKQIHEVMSALAANPNIARLVQHATLARDETLDLLSERWYRKFFAFFSDSATNPDREWINIPAAMAFHCMILGYVTLSPLHQAIFGIDPLETSQLNAQLQLQQDMVDGLTQLVEKHRSPA</sequence>
<dbReference type="KEGG" id="snan:I6N98_05820"/>
<evidence type="ECO:0000256" key="1">
    <source>
        <dbReference type="ARBA" id="ARBA00023015"/>
    </source>
</evidence>
<dbReference type="AlphaFoldDB" id="A0A7T4UR54"/>
<evidence type="ECO:0000256" key="4">
    <source>
        <dbReference type="PROSITE-ProRule" id="PRU00335"/>
    </source>
</evidence>
<dbReference type="InterPro" id="IPR009057">
    <property type="entry name" value="Homeodomain-like_sf"/>
</dbReference>
<evidence type="ECO:0000259" key="5">
    <source>
        <dbReference type="PROSITE" id="PS50977"/>
    </source>
</evidence>
<dbReference type="RefSeq" id="WP_198570856.1">
    <property type="nucleotide sequence ID" value="NZ_CP066167.1"/>
</dbReference>
<dbReference type="PROSITE" id="PS50977">
    <property type="entry name" value="HTH_TETR_2"/>
    <property type="match status" value="1"/>
</dbReference>
<keyword evidence="7" id="KW-1185">Reference proteome</keyword>
<dbReference type="EMBL" id="CP066167">
    <property type="protein sequence ID" value="QQD19371.1"/>
    <property type="molecule type" value="Genomic_DNA"/>
</dbReference>
<feature type="domain" description="HTH tetR-type" evidence="5">
    <location>
        <begin position="6"/>
        <end position="66"/>
    </location>
</feature>
<evidence type="ECO:0000256" key="2">
    <source>
        <dbReference type="ARBA" id="ARBA00023125"/>
    </source>
</evidence>
<dbReference type="GO" id="GO:0003700">
    <property type="term" value="F:DNA-binding transcription factor activity"/>
    <property type="evidence" value="ECO:0007669"/>
    <property type="project" value="TreeGrafter"/>
</dbReference>
<dbReference type="PRINTS" id="PR00455">
    <property type="entry name" value="HTHTETR"/>
</dbReference>
<dbReference type="Proteomes" id="UP000596063">
    <property type="component" value="Chromosome"/>
</dbReference>
<keyword evidence="2 4" id="KW-0238">DNA-binding</keyword>
<protein>
    <submittedName>
        <fullName evidence="6">TetR/AcrR family transcriptional regulator</fullName>
    </submittedName>
</protein>
<evidence type="ECO:0000256" key="3">
    <source>
        <dbReference type="ARBA" id="ARBA00023163"/>
    </source>
</evidence>
<dbReference type="FunFam" id="1.10.10.60:FF:000141">
    <property type="entry name" value="TetR family transcriptional regulator"/>
    <property type="match status" value="1"/>
</dbReference>
<dbReference type="GO" id="GO:0000976">
    <property type="term" value="F:transcription cis-regulatory region binding"/>
    <property type="evidence" value="ECO:0007669"/>
    <property type="project" value="TreeGrafter"/>
</dbReference>
<dbReference type="PANTHER" id="PTHR30055:SF146">
    <property type="entry name" value="HTH-TYPE TRANSCRIPTIONAL DUAL REGULATOR CECR"/>
    <property type="match status" value="1"/>
</dbReference>
<dbReference type="Pfam" id="PF00440">
    <property type="entry name" value="TetR_N"/>
    <property type="match status" value="1"/>
</dbReference>
<dbReference type="InterPro" id="IPR050109">
    <property type="entry name" value="HTH-type_TetR-like_transc_reg"/>
</dbReference>
<keyword evidence="3" id="KW-0804">Transcription</keyword>
<proteinExistence type="predicted"/>
<accession>A0A7T4UR54</accession>